<reference evidence="2 3" key="1">
    <citation type="submission" date="2016-10" db="EMBL/GenBank/DDBJ databases">
        <authorList>
            <person name="de Groot N.N."/>
        </authorList>
    </citation>
    <scope>NUCLEOTIDE SEQUENCE [LARGE SCALE GENOMIC DNA]</scope>
    <source>
        <strain evidence="2 3">A52C2</strain>
    </source>
</reference>
<keyword evidence="1" id="KW-0812">Transmembrane</keyword>
<dbReference type="AlphaFoldDB" id="A0A1H9M2L3"/>
<dbReference type="STRING" id="1855383.SAMN05216548_112108"/>
<name>A0A1H9M2L3_9HYPH</name>
<gene>
    <name evidence="2" type="ORF">SAMN05216548_112108</name>
</gene>
<keyword evidence="1" id="KW-0472">Membrane</keyword>
<dbReference type="Proteomes" id="UP000199647">
    <property type="component" value="Unassembled WGS sequence"/>
</dbReference>
<accession>A0A1H9M2L3</accession>
<dbReference type="PANTHER" id="PTHR35519:SF2">
    <property type="entry name" value="PH DOMAIN PROTEIN"/>
    <property type="match status" value="1"/>
</dbReference>
<organism evidence="2 3">
    <name type="scientific">Faunimonas pinastri</name>
    <dbReference type="NCBI Taxonomy" id="1855383"/>
    <lineage>
        <taxon>Bacteria</taxon>
        <taxon>Pseudomonadati</taxon>
        <taxon>Pseudomonadota</taxon>
        <taxon>Alphaproteobacteria</taxon>
        <taxon>Hyphomicrobiales</taxon>
        <taxon>Afifellaceae</taxon>
        <taxon>Faunimonas</taxon>
    </lineage>
</organism>
<feature type="transmembrane region" description="Helical" evidence="1">
    <location>
        <begin position="63"/>
        <end position="83"/>
    </location>
</feature>
<dbReference type="EMBL" id="FOFG01000012">
    <property type="protein sequence ID" value="SER17854.1"/>
    <property type="molecule type" value="Genomic_DNA"/>
</dbReference>
<evidence type="ECO:0000256" key="1">
    <source>
        <dbReference type="SAM" id="Phobius"/>
    </source>
</evidence>
<protein>
    <recommendedName>
        <fullName evidence="4">DUF4112 domain-containing protein</fullName>
    </recommendedName>
</protein>
<keyword evidence="3" id="KW-1185">Reference proteome</keyword>
<dbReference type="PANTHER" id="PTHR35519">
    <property type="entry name" value="MEMBRANE PROTEINS"/>
    <property type="match status" value="1"/>
</dbReference>
<evidence type="ECO:0000313" key="2">
    <source>
        <dbReference type="EMBL" id="SER17854.1"/>
    </source>
</evidence>
<feature type="transmembrane region" description="Helical" evidence="1">
    <location>
        <begin position="20"/>
        <end position="43"/>
    </location>
</feature>
<evidence type="ECO:0008006" key="4">
    <source>
        <dbReference type="Google" id="ProtNLM"/>
    </source>
</evidence>
<sequence>MEFWLDRRFRIPIAGIHIGLDGLLGLIPVVGDGAGALISLWLVWEAHRMGADGWTKGRMLLNILIDFFIGSVPVVGDIADFLFKSNTLNMRLLRRHLAEMEERDWQPLR</sequence>
<dbReference type="InterPro" id="IPR025187">
    <property type="entry name" value="DUF4112"/>
</dbReference>
<dbReference type="Pfam" id="PF13430">
    <property type="entry name" value="DUF4112"/>
    <property type="match status" value="1"/>
</dbReference>
<proteinExistence type="predicted"/>
<keyword evidence="1" id="KW-1133">Transmembrane helix</keyword>
<evidence type="ECO:0000313" key="3">
    <source>
        <dbReference type="Proteomes" id="UP000199647"/>
    </source>
</evidence>